<comment type="caution">
    <text evidence="3">The sequence shown here is derived from an EMBL/GenBank/DDBJ whole genome shotgun (WGS) entry which is preliminary data.</text>
</comment>
<reference evidence="3 4" key="1">
    <citation type="journal article" date="2016" name="Nat. Commun.">
        <title>Thousands of microbial genomes shed light on interconnected biogeochemical processes in an aquifer system.</title>
        <authorList>
            <person name="Anantharaman K."/>
            <person name="Brown C.T."/>
            <person name="Hug L.A."/>
            <person name="Sharon I."/>
            <person name="Castelle C.J."/>
            <person name="Probst A.J."/>
            <person name="Thomas B.C."/>
            <person name="Singh A."/>
            <person name="Wilkins M.J."/>
            <person name="Karaoz U."/>
            <person name="Brodie E.L."/>
            <person name="Williams K.H."/>
            <person name="Hubbard S.S."/>
            <person name="Banfield J.F."/>
        </authorList>
    </citation>
    <scope>NUCLEOTIDE SEQUENCE [LARGE SCALE GENOMIC DNA]</scope>
</reference>
<dbReference type="Pfam" id="PF01116">
    <property type="entry name" value="F_bP_aldolase"/>
    <property type="match status" value="1"/>
</dbReference>
<evidence type="ECO:0000313" key="3">
    <source>
        <dbReference type="EMBL" id="OGY58013.1"/>
    </source>
</evidence>
<dbReference type="CDD" id="cd00947">
    <property type="entry name" value="TBP_aldolase_IIB"/>
    <property type="match status" value="1"/>
</dbReference>
<dbReference type="Proteomes" id="UP000178651">
    <property type="component" value="Unassembled WGS sequence"/>
</dbReference>
<dbReference type="InterPro" id="IPR050246">
    <property type="entry name" value="Class_II_FBP_aldolase"/>
</dbReference>
<name>A0A1G1Z045_9BACT</name>
<accession>A0A1G1Z045</accession>
<dbReference type="SUPFAM" id="SSF51569">
    <property type="entry name" value="Aldolase"/>
    <property type="match status" value="1"/>
</dbReference>
<feature type="binding site" evidence="2">
    <location>
        <position position="101"/>
    </location>
    <ligand>
        <name>Zn(2+)</name>
        <dbReference type="ChEBI" id="CHEBI:29105"/>
        <label>2</label>
    </ligand>
</feature>
<dbReference type="PANTHER" id="PTHR30304:SF0">
    <property type="entry name" value="D-TAGATOSE-1,6-BISPHOSPHATE ALDOLASE SUBUNIT GATY-RELATED"/>
    <property type="match status" value="1"/>
</dbReference>
<evidence type="ECO:0000256" key="2">
    <source>
        <dbReference type="PIRSR" id="PIRSR001359-3"/>
    </source>
</evidence>
<feature type="binding site" evidence="2">
    <location>
        <position position="184"/>
    </location>
    <ligand>
        <name>Zn(2+)</name>
        <dbReference type="ChEBI" id="CHEBI:29105"/>
        <label>1</label>
        <note>catalytic</note>
    </ligand>
</feature>
<feature type="binding site" evidence="2">
    <location>
        <position position="215"/>
    </location>
    <ligand>
        <name>Zn(2+)</name>
        <dbReference type="ChEBI" id="CHEBI:29105"/>
        <label>1</label>
        <note>catalytic</note>
    </ligand>
</feature>
<dbReference type="InterPro" id="IPR000771">
    <property type="entry name" value="FBA_II"/>
</dbReference>
<evidence type="ECO:0000313" key="4">
    <source>
        <dbReference type="Proteomes" id="UP000178651"/>
    </source>
</evidence>
<dbReference type="InterPro" id="IPR013785">
    <property type="entry name" value="Aldolase_TIM"/>
</dbReference>
<feature type="binding site" evidence="2">
    <location>
        <position position="80"/>
    </location>
    <ligand>
        <name>Zn(2+)</name>
        <dbReference type="ChEBI" id="CHEBI:29105"/>
        <label>1</label>
        <note>catalytic</note>
    </ligand>
</feature>
<dbReference type="AlphaFoldDB" id="A0A1G1Z045"/>
<dbReference type="GO" id="GO:0016832">
    <property type="term" value="F:aldehyde-lyase activity"/>
    <property type="evidence" value="ECO:0007669"/>
    <property type="project" value="InterPro"/>
</dbReference>
<proteinExistence type="predicted"/>
<comment type="cofactor">
    <cofactor evidence="2">
        <name>Zn(2+)</name>
        <dbReference type="ChEBI" id="CHEBI:29105"/>
    </cofactor>
    <text evidence="2">Binds 2 Zn(2+) ions per subunit. One is catalytic and the other provides a structural contribution.</text>
</comment>
<dbReference type="GO" id="GO:0008270">
    <property type="term" value="F:zinc ion binding"/>
    <property type="evidence" value="ECO:0007669"/>
    <property type="project" value="InterPro"/>
</dbReference>
<dbReference type="PANTHER" id="PTHR30304">
    <property type="entry name" value="D-TAGATOSE-1,6-BISPHOSPHATE ALDOLASE"/>
    <property type="match status" value="1"/>
</dbReference>
<sequence length="288" mass="31754">MKLLELIKEAEARKVAIGHFNISDLAGLNAIIRAAKDLGVPVVVGVSEGEEKFIGRKTAVALIRSLREEYGYPVFLNADHSHSFERVREVVEAGFDSVIFDASKLSFEENVRQTKEVVEWVKSKYPDVIVEGELGYIGSASEVQKEIPAGAAIREEDLTSPEQAKEFVEKTGVEMLAPAVGNIHGIIVAPGFEERLNIGRIRAIREAVSVPLVLHGASGLPDQDFREAIQAGINLIHINTEIRVAWRKGVEEGLRANPDEVAPYKILPKAENAVYEVVKRRLELFGKL</sequence>
<feature type="binding site" evidence="2">
    <location>
        <position position="133"/>
    </location>
    <ligand>
        <name>Zn(2+)</name>
        <dbReference type="ChEBI" id="CHEBI:29105"/>
        <label>2</label>
    </ligand>
</feature>
<dbReference type="GO" id="GO:0005975">
    <property type="term" value="P:carbohydrate metabolic process"/>
    <property type="evidence" value="ECO:0007669"/>
    <property type="project" value="InterPro"/>
</dbReference>
<organism evidence="3 4">
    <name type="scientific">Candidatus Colwellbacteria bacterium RIFCSPHIGHO2_02_FULL_43_15</name>
    <dbReference type="NCBI Taxonomy" id="1797686"/>
    <lineage>
        <taxon>Bacteria</taxon>
        <taxon>Candidatus Colwelliibacteriota</taxon>
    </lineage>
</organism>
<dbReference type="Gene3D" id="3.20.20.70">
    <property type="entry name" value="Aldolase class I"/>
    <property type="match status" value="1"/>
</dbReference>
<keyword evidence="2" id="KW-0479">Metal-binding</keyword>
<protein>
    <submittedName>
        <fullName evidence="3">Tagatose-bisphosphate aldolase</fullName>
    </submittedName>
</protein>
<dbReference type="NCBIfam" id="TIGR00167">
    <property type="entry name" value="cbbA"/>
    <property type="match status" value="1"/>
</dbReference>
<evidence type="ECO:0000256" key="1">
    <source>
        <dbReference type="PIRSR" id="PIRSR001359-1"/>
    </source>
</evidence>
<gene>
    <name evidence="3" type="ORF">A3D47_02745</name>
</gene>
<dbReference type="EMBL" id="MHIU01000009">
    <property type="protein sequence ID" value="OGY58013.1"/>
    <property type="molecule type" value="Genomic_DNA"/>
</dbReference>
<keyword evidence="2" id="KW-0862">Zinc</keyword>
<dbReference type="PIRSF" id="PIRSF001359">
    <property type="entry name" value="F_bP_aldolase_II"/>
    <property type="match status" value="1"/>
</dbReference>
<feature type="active site" description="Proton donor" evidence="1">
    <location>
        <position position="79"/>
    </location>
</feature>